<evidence type="ECO:0000256" key="1">
    <source>
        <dbReference type="ARBA" id="ARBA00004141"/>
    </source>
</evidence>
<proteinExistence type="inferred from homology"/>
<comment type="similarity">
    <text evidence="2">Belongs to the UPF0382 family.</text>
</comment>
<feature type="transmembrane region" description="Helical" evidence="6">
    <location>
        <begin position="72"/>
        <end position="95"/>
    </location>
</feature>
<keyword evidence="8" id="KW-1185">Reference proteome</keyword>
<sequence>MLITKQSRCFIAIAALLGATAVMFGAYASHGLSTWASTAQVSQVQVAAQYQLFHAIALIVISLLSSMFTSRLLIISLYCFTLGTVCFSGSLYYLVFLGSKLLVLVTPLGGLLLILAWLFVAIAMLFTQRK</sequence>
<evidence type="ECO:0000256" key="2">
    <source>
        <dbReference type="ARBA" id="ARBA00009694"/>
    </source>
</evidence>
<organism evidence="7 8">
    <name type="scientific">Psychromonas arctica</name>
    <dbReference type="NCBI Taxonomy" id="168275"/>
    <lineage>
        <taxon>Bacteria</taxon>
        <taxon>Pseudomonadati</taxon>
        <taxon>Pseudomonadota</taxon>
        <taxon>Gammaproteobacteria</taxon>
        <taxon>Alteromonadales</taxon>
        <taxon>Psychromonadaceae</taxon>
        <taxon>Psychromonas</taxon>
    </lineage>
</organism>
<dbReference type="PANTHER" id="PTHR43461">
    <property type="entry name" value="TRANSMEMBRANE PROTEIN 256"/>
    <property type="match status" value="1"/>
</dbReference>
<dbReference type="RefSeq" id="WP_341626603.1">
    <property type="nucleotide sequence ID" value="NZ_JBAKBA010000002.1"/>
</dbReference>
<evidence type="ECO:0000313" key="7">
    <source>
        <dbReference type="EMBL" id="MEL0657853.1"/>
    </source>
</evidence>
<dbReference type="InterPro" id="IPR006696">
    <property type="entry name" value="DUF423"/>
</dbReference>
<comment type="subcellular location">
    <subcellularLocation>
        <location evidence="1">Membrane</location>
        <topology evidence="1">Multi-pass membrane protein</topology>
    </subcellularLocation>
</comment>
<feature type="transmembrane region" description="Helical" evidence="6">
    <location>
        <begin position="101"/>
        <end position="126"/>
    </location>
</feature>
<keyword evidence="5 6" id="KW-0472">Membrane</keyword>
<name>A0ABU9H7T2_9GAMM</name>
<evidence type="ECO:0000256" key="4">
    <source>
        <dbReference type="ARBA" id="ARBA00022989"/>
    </source>
</evidence>
<dbReference type="Pfam" id="PF04241">
    <property type="entry name" value="DUF423"/>
    <property type="match status" value="1"/>
</dbReference>
<evidence type="ECO:0000256" key="5">
    <source>
        <dbReference type="ARBA" id="ARBA00023136"/>
    </source>
</evidence>
<keyword evidence="4 6" id="KW-1133">Transmembrane helix</keyword>
<feature type="transmembrane region" description="Helical" evidence="6">
    <location>
        <begin position="48"/>
        <end position="65"/>
    </location>
</feature>
<accession>A0ABU9H7T2</accession>
<dbReference type="Proteomes" id="UP001366060">
    <property type="component" value="Unassembled WGS sequence"/>
</dbReference>
<evidence type="ECO:0000313" key="8">
    <source>
        <dbReference type="Proteomes" id="UP001366060"/>
    </source>
</evidence>
<reference evidence="7 8" key="1">
    <citation type="submission" date="2024-02" db="EMBL/GenBank/DDBJ databases">
        <title>Bacteria isolated from the canopy kelp, Nereocystis luetkeana.</title>
        <authorList>
            <person name="Pfister C.A."/>
            <person name="Younker I.T."/>
            <person name="Light S.H."/>
        </authorList>
    </citation>
    <scope>NUCLEOTIDE SEQUENCE [LARGE SCALE GENOMIC DNA]</scope>
    <source>
        <strain evidence="7 8">TI.2.07</strain>
    </source>
</reference>
<gene>
    <name evidence="7" type="ORF">V6255_01775</name>
</gene>
<keyword evidence="3 6" id="KW-0812">Transmembrane</keyword>
<dbReference type="EMBL" id="JBAKBA010000002">
    <property type="protein sequence ID" value="MEL0657853.1"/>
    <property type="molecule type" value="Genomic_DNA"/>
</dbReference>
<dbReference type="PANTHER" id="PTHR43461:SF1">
    <property type="entry name" value="TRANSMEMBRANE PROTEIN 256"/>
    <property type="match status" value="1"/>
</dbReference>
<evidence type="ECO:0000256" key="3">
    <source>
        <dbReference type="ARBA" id="ARBA00022692"/>
    </source>
</evidence>
<comment type="caution">
    <text evidence="7">The sequence shown here is derived from an EMBL/GenBank/DDBJ whole genome shotgun (WGS) entry which is preliminary data.</text>
</comment>
<evidence type="ECO:0000256" key="6">
    <source>
        <dbReference type="SAM" id="Phobius"/>
    </source>
</evidence>
<protein>
    <submittedName>
        <fullName evidence="7">DUF423 domain-containing protein</fullName>
    </submittedName>
</protein>